<comment type="caution">
    <text evidence="2">The sequence shown here is derived from an EMBL/GenBank/DDBJ whole genome shotgun (WGS) entry which is preliminary data.</text>
</comment>
<gene>
    <name evidence="2" type="ORF">CLV43_12453</name>
</gene>
<accession>A0A2T0SAB1</accession>
<name>A0A2T0SAB1_9PSEU</name>
<evidence type="ECO:0000313" key="3">
    <source>
        <dbReference type="Proteomes" id="UP000239494"/>
    </source>
</evidence>
<dbReference type="EMBL" id="PVTF01000024">
    <property type="protein sequence ID" value="PRY30321.1"/>
    <property type="molecule type" value="Genomic_DNA"/>
</dbReference>
<proteinExistence type="predicted"/>
<dbReference type="Proteomes" id="UP000239494">
    <property type="component" value="Unassembled WGS sequence"/>
</dbReference>
<feature type="compositionally biased region" description="Basic and acidic residues" evidence="1">
    <location>
        <begin position="73"/>
        <end position="94"/>
    </location>
</feature>
<feature type="compositionally biased region" description="Basic and acidic residues" evidence="1">
    <location>
        <begin position="17"/>
        <end position="40"/>
    </location>
</feature>
<dbReference type="AlphaFoldDB" id="A0A2T0SAB1"/>
<reference evidence="2 3" key="1">
    <citation type="submission" date="2018-03" db="EMBL/GenBank/DDBJ databases">
        <title>Genomic Encyclopedia of Archaeal and Bacterial Type Strains, Phase II (KMG-II): from individual species to whole genera.</title>
        <authorList>
            <person name="Goeker M."/>
        </authorList>
    </citation>
    <scope>NUCLEOTIDE SEQUENCE [LARGE SCALE GENOMIC DNA]</scope>
    <source>
        <strain evidence="2 3">DSM 44720</strain>
    </source>
</reference>
<feature type="compositionally biased region" description="Acidic residues" evidence="1">
    <location>
        <begin position="110"/>
        <end position="128"/>
    </location>
</feature>
<keyword evidence="3" id="KW-1185">Reference proteome</keyword>
<feature type="region of interest" description="Disordered" evidence="1">
    <location>
        <begin position="1"/>
        <end position="128"/>
    </location>
</feature>
<evidence type="ECO:0000313" key="2">
    <source>
        <dbReference type="EMBL" id="PRY30321.1"/>
    </source>
</evidence>
<sequence>MTERQDVRPLSTEDLLPDDRNRTEGHADLTDKGEHYDDRPAGSGQYDDVAVDAEKYDNAQYDDQPASQYDEQPATHDDPTAAHHAVDHDTRTDADTAADDSVDDLHDSDDVVADEDTVVDEDTVDDEPVAVEEPVQAKPSTNDDVSIATLFTGEEVDRFRTEWRGLQADFVDSPRDAVQHADELVAQVMQSLATTFADHKRSLEGQWSAGEEVQTEELRVALRQYRAFFDKLLNV</sequence>
<protein>
    <submittedName>
        <fullName evidence="2">Uncharacterized protein</fullName>
    </submittedName>
</protein>
<evidence type="ECO:0000256" key="1">
    <source>
        <dbReference type="SAM" id="MobiDB-lite"/>
    </source>
</evidence>
<organism evidence="2 3">
    <name type="scientific">Umezawaea tangerina</name>
    <dbReference type="NCBI Taxonomy" id="84725"/>
    <lineage>
        <taxon>Bacteria</taxon>
        <taxon>Bacillati</taxon>
        <taxon>Actinomycetota</taxon>
        <taxon>Actinomycetes</taxon>
        <taxon>Pseudonocardiales</taxon>
        <taxon>Pseudonocardiaceae</taxon>
        <taxon>Umezawaea</taxon>
    </lineage>
</organism>
<dbReference type="RefSeq" id="WP_245887508.1">
    <property type="nucleotide sequence ID" value="NZ_PVTF01000024.1"/>
</dbReference>